<feature type="non-terminal residue" evidence="1">
    <location>
        <position position="1"/>
    </location>
</feature>
<dbReference type="AlphaFoldDB" id="A0A382HLT5"/>
<reference evidence="1" key="1">
    <citation type="submission" date="2018-05" db="EMBL/GenBank/DDBJ databases">
        <authorList>
            <person name="Lanie J.A."/>
            <person name="Ng W.-L."/>
            <person name="Kazmierczak K.M."/>
            <person name="Andrzejewski T.M."/>
            <person name="Davidsen T.M."/>
            <person name="Wayne K.J."/>
            <person name="Tettelin H."/>
            <person name="Glass J.I."/>
            <person name="Rusch D."/>
            <person name="Podicherti R."/>
            <person name="Tsui H.-C.T."/>
            <person name="Winkler M.E."/>
        </authorList>
    </citation>
    <scope>NUCLEOTIDE SEQUENCE</scope>
</reference>
<proteinExistence type="predicted"/>
<evidence type="ECO:0008006" key="2">
    <source>
        <dbReference type="Google" id="ProtNLM"/>
    </source>
</evidence>
<dbReference type="SUPFAM" id="SSF53335">
    <property type="entry name" value="S-adenosyl-L-methionine-dependent methyltransferases"/>
    <property type="match status" value="1"/>
</dbReference>
<accession>A0A382HLT5</accession>
<evidence type="ECO:0000313" key="1">
    <source>
        <dbReference type="EMBL" id="SVB88169.1"/>
    </source>
</evidence>
<name>A0A382HLT5_9ZZZZ</name>
<dbReference type="EMBL" id="UINC01061999">
    <property type="protein sequence ID" value="SVB88169.1"/>
    <property type="molecule type" value="Genomic_DNA"/>
</dbReference>
<dbReference type="Pfam" id="PF13489">
    <property type="entry name" value="Methyltransf_23"/>
    <property type="match status" value="1"/>
</dbReference>
<dbReference type="InterPro" id="IPR029063">
    <property type="entry name" value="SAM-dependent_MTases_sf"/>
</dbReference>
<protein>
    <recommendedName>
        <fullName evidence="2">Methyltransferase</fullName>
    </recommendedName>
</protein>
<sequence>VSNNYPAACPLCNTNQKLAFLSDAEREYYRCSCCDLIFVPREYHLSEIDQRARYDSHNNDPDDPRYRNFFKQLLVPLLAILPSNSYGLDFGSGPGPTLSLMLEECGHKVDLYDKFYAQNDAVFQNRYDFITATEVVEHLPNPLKDLEVLVKILQKGGILAIMTEIVSPQLDFTNWYYKNDPSHVCFYSEKTFLYLANLLGLEIVTLSERVIILRKSLKT</sequence>
<dbReference type="Gene3D" id="3.40.50.150">
    <property type="entry name" value="Vaccinia Virus protein VP39"/>
    <property type="match status" value="1"/>
</dbReference>
<organism evidence="1">
    <name type="scientific">marine metagenome</name>
    <dbReference type="NCBI Taxonomy" id="408172"/>
    <lineage>
        <taxon>unclassified sequences</taxon>
        <taxon>metagenomes</taxon>
        <taxon>ecological metagenomes</taxon>
    </lineage>
</organism>
<gene>
    <name evidence="1" type="ORF">METZ01_LOCUS241023</name>
</gene>